<proteinExistence type="predicted"/>
<gene>
    <name evidence="1" type="ORF">GALL_62330</name>
</gene>
<name>A0A1J5TKJ0_9ZZZZ</name>
<protein>
    <submittedName>
        <fullName evidence="1">Uncharacterized protein</fullName>
    </submittedName>
</protein>
<dbReference type="AlphaFoldDB" id="A0A1J5TKJ0"/>
<organism evidence="1">
    <name type="scientific">mine drainage metagenome</name>
    <dbReference type="NCBI Taxonomy" id="410659"/>
    <lineage>
        <taxon>unclassified sequences</taxon>
        <taxon>metagenomes</taxon>
        <taxon>ecological metagenomes</taxon>
    </lineage>
</organism>
<dbReference type="EMBL" id="MLJW01000017">
    <property type="protein sequence ID" value="OIR12534.1"/>
    <property type="molecule type" value="Genomic_DNA"/>
</dbReference>
<evidence type="ECO:0000313" key="1">
    <source>
        <dbReference type="EMBL" id="OIR12534.1"/>
    </source>
</evidence>
<comment type="caution">
    <text evidence="1">The sequence shown here is derived from an EMBL/GenBank/DDBJ whole genome shotgun (WGS) entry which is preliminary data.</text>
</comment>
<accession>A0A1J5TKJ0</accession>
<reference evidence="1" key="1">
    <citation type="submission" date="2016-10" db="EMBL/GenBank/DDBJ databases">
        <title>Sequence of Gallionella enrichment culture.</title>
        <authorList>
            <person name="Poehlein A."/>
            <person name="Muehling M."/>
            <person name="Daniel R."/>
        </authorList>
    </citation>
    <scope>NUCLEOTIDE SEQUENCE</scope>
</reference>
<sequence length="38" mass="4569">MELCLYLSFGLFSDEQLASICNQYQTFTYLNNFYVYLI</sequence>